<dbReference type="OrthoDB" id="386202at2759"/>
<gene>
    <name evidence="2" type="primary">PowCR01_000179100</name>
    <name evidence="2" type="ORF">POWCR01_000179100</name>
</gene>
<keyword evidence="1" id="KW-1133">Transmembrane helix</keyword>
<dbReference type="VEuPathDB" id="PlasmoDB:PocGH01_00152900"/>
<dbReference type="VEuPathDB" id="PlasmoDB:POWCR01_000179100"/>
<evidence type="ECO:0000313" key="2">
    <source>
        <dbReference type="EMBL" id="SBT74047.1"/>
    </source>
</evidence>
<name>A0A1C3KJI6_PLAOA</name>
<dbReference type="EMBL" id="FLRJ01000618">
    <property type="protein sequence ID" value="SBT74047.1"/>
    <property type="molecule type" value="Genomic_DNA"/>
</dbReference>
<evidence type="ECO:0000256" key="1">
    <source>
        <dbReference type="SAM" id="Phobius"/>
    </source>
</evidence>
<dbReference type="Proteomes" id="UP000243200">
    <property type="component" value="Unassembled WGS sequence"/>
</dbReference>
<evidence type="ECO:0000313" key="3">
    <source>
        <dbReference type="Proteomes" id="UP000243200"/>
    </source>
</evidence>
<proteinExistence type="predicted"/>
<keyword evidence="1" id="KW-0812">Transmembrane</keyword>
<reference evidence="2 3" key="1">
    <citation type="submission" date="2016-06" db="EMBL/GenBank/DDBJ databases">
        <authorList>
            <consortium name="Pathogen Informatics"/>
        </authorList>
    </citation>
    <scope>NUCLEOTIDE SEQUENCE [LARGE SCALE GENOMIC DNA]</scope>
</reference>
<feature type="transmembrane region" description="Helical" evidence="1">
    <location>
        <begin position="250"/>
        <end position="268"/>
    </location>
</feature>
<sequence length="335" mass="39286">MTSDNVTGEERYSFFKIIDFYMNKAESAEGKRVTSSPEHICKSFLSDATFMDISFAESVCVQFKHLYDLLYTSNKIGKTPESLDNTDCSFLNFWLNDKLRGVNNDPTISVKKFYQNLMALKDTNFKSTLLENKLYNIEGRYLENMRKLYDLYNMKNKVSEIIVQSMQEEKSSSCSTYIKECYGKYRDAIINCLDGCFDFYTALTDFRNKYRDDFIYYPESSTSCKSKELFELPDCETVLKEHKSGPFKRIITLPVLFPLLGMFFMFIFSNTVKYNTYFNLTPFRQKAFEKIKSTKNMLLGAREKSNELLSYTSYNDNIIGDHEEYSIRYYSVGNY</sequence>
<keyword evidence="1" id="KW-0472">Membrane</keyword>
<organism evidence="2 3">
    <name type="scientific">Plasmodium ovale</name>
    <name type="common">malaria parasite P. ovale</name>
    <dbReference type="NCBI Taxonomy" id="36330"/>
    <lineage>
        <taxon>Eukaryota</taxon>
        <taxon>Sar</taxon>
        <taxon>Alveolata</taxon>
        <taxon>Apicomplexa</taxon>
        <taxon>Aconoidasida</taxon>
        <taxon>Haemosporida</taxon>
        <taxon>Plasmodiidae</taxon>
        <taxon>Plasmodium</taxon>
        <taxon>Plasmodium (Plasmodium)</taxon>
    </lineage>
</organism>
<dbReference type="AlphaFoldDB" id="A0A1C3KJI6"/>
<accession>A0A1C3KJI6</accession>
<protein>
    <submittedName>
        <fullName evidence="2">PIR protein</fullName>
    </submittedName>
</protein>